<name>A0AAP0C162_9ASPA</name>
<dbReference type="InterPro" id="IPR023299">
    <property type="entry name" value="ATPase_P-typ_cyto_dom_N"/>
</dbReference>
<gene>
    <name evidence="2" type="primary">ALA4</name>
    <name evidence="2" type="ORF">KSP39_PZI000641</name>
</gene>
<comment type="caution">
    <text evidence="2">The sequence shown here is derived from an EMBL/GenBank/DDBJ whole genome shotgun (WGS) entry which is preliminary data.</text>
</comment>
<dbReference type="AlphaFoldDB" id="A0AAP0C162"/>
<dbReference type="GO" id="GO:0005886">
    <property type="term" value="C:plasma membrane"/>
    <property type="evidence" value="ECO:0007669"/>
    <property type="project" value="TreeGrafter"/>
</dbReference>
<protein>
    <submittedName>
        <fullName evidence="2">Phospholipid-transporting ATPase 4</fullName>
    </submittedName>
</protein>
<dbReference type="GO" id="GO:0045332">
    <property type="term" value="P:phospholipid translocation"/>
    <property type="evidence" value="ECO:0007669"/>
    <property type="project" value="TreeGrafter"/>
</dbReference>
<dbReference type="EMBL" id="JBBWWQ010000001">
    <property type="protein sequence ID" value="KAK8957218.1"/>
    <property type="molecule type" value="Genomic_DNA"/>
</dbReference>
<dbReference type="PANTHER" id="PTHR24092">
    <property type="entry name" value="PROBABLE PHOSPHOLIPID-TRANSPORTING ATPASE"/>
    <property type="match status" value="1"/>
</dbReference>
<reference evidence="2 3" key="1">
    <citation type="journal article" date="2022" name="Nat. Plants">
        <title>Genomes of leafy and leafless Platanthera orchids illuminate the evolution of mycoheterotrophy.</title>
        <authorList>
            <person name="Li M.H."/>
            <person name="Liu K.W."/>
            <person name="Li Z."/>
            <person name="Lu H.C."/>
            <person name="Ye Q.L."/>
            <person name="Zhang D."/>
            <person name="Wang J.Y."/>
            <person name="Li Y.F."/>
            <person name="Zhong Z.M."/>
            <person name="Liu X."/>
            <person name="Yu X."/>
            <person name="Liu D.K."/>
            <person name="Tu X.D."/>
            <person name="Liu B."/>
            <person name="Hao Y."/>
            <person name="Liao X.Y."/>
            <person name="Jiang Y.T."/>
            <person name="Sun W.H."/>
            <person name="Chen J."/>
            <person name="Chen Y.Q."/>
            <person name="Ai Y."/>
            <person name="Zhai J.W."/>
            <person name="Wu S.S."/>
            <person name="Zhou Z."/>
            <person name="Hsiao Y.Y."/>
            <person name="Wu W.L."/>
            <person name="Chen Y.Y."/>
            <person name="Lin Y.F."/>
            <person name="Hsu J.L."/>
            <person name="Li C.Y."/>
            <person name="Wang Z.W."/>
            <person name="Zhao X."/>
            <person name="Zhong W.Y."/>
            <person name="Ma X.K."/>
            <person name="Ma L."/>
            <person name="Huang J."/>
            <person name="Chen G.Z."/>
            <person name="Huang M.Z."/>
            <person name="Huang L."/>
            <person name="Peng D.H."/>
            <person name="Luo Y.B."/>
            <person name="Zou S.Q."/>
            <person name="Chen S.P."/>
            <person name="Lan S."/>
            <person name="Tsai W.C."/>
            <person name="Van de Peer Y."/>
            <person name="Liu Z.J."/>
        </authorList>
    </citation>
    <scope>NUCLEOTIDE SEQUENCE [LARGE SCALE GENOMIC DNA]</scope>
    <source>
        <strain evidence="2">Lor287</strain>
    </source>
</reference>
<evidence type="ECO:0000256" key="1">
    <source>
        <dbReference type="SAM" id="MobiDB-lite"/>
    </source>
</evidence>
<dbReference type="Pfam" id="PF13246">
    <property type="entry name" value="Cation_ATPase"/>
    <property type="match status" value="1"/>
</dbReference>
<dbReference type="GO" id="GO:0000166">
    <property type="term" value="F:nucleotide binding"/>
    <property type="evidence" value="ECO:0007669"/>
    <property type="project" value="InterPro"/>
</dbReference>
<proteinExistence type="predicted"/>
<dbReference type="Proteomes" id="UP001418222">
    <property type="component" value="Unassembled WGS sequence"/>
</dbReference>
<evidence type="ECO:0000313" key="2">
    <source>
        <dbReference type="EMBL" id="KAK8957218.1"/>
    </source>
</evidence>
<dbReference type="PANTHER" id="PTHR24092:SF165">
    <property type="entry name" value="PHOSPHOLIPID-TRANSPORTING ATPASE 8-RELATED"/>
    <property type="match status" value="1"/>
</dbReference>
<dbReference type="GO" id="GO:0140326">
    <property type="term" value="F:ATPase-coupled intramembrane lipid transporter activity"/>
    <property type="evidence" value="ECO:0007669"/>
    <property type="project" value="TreeGrafter"/>
</dbReference>
<feature type="region of interest" description="Disordered" evidence="1">
    <location>
        <begin position="144"/>
        <end position="199"/>
    </location>
</feature>
<organism evidence="2 3">
    <name type="scientific">Platanthera zijinensis</name>
    <dbReference type="NCBI Taxonomy" id="2320716"/>
    <lineage>
        <taxon>Eukaryota</taxon>
        <taxon>Viridiplantae</taxon>
        <taxon>Streptophyta</taxon>
        <taxon>Embryophyta</taxon>
        <taxon>Tracheophyta</taxon>
        <taxon>Spermatophyta</taxon>
        <taxon>Magnoliopsida</taxon>
        <taxon>Liliopsida</taxon>
        <taxon>Asparagales</taxon>
        <taxon>Orchidaceae</taxon>
        <taxon>Orchidoideae</taxon>
        <taxon>Orchideae</taxon>
        <taxon>Orchidinae</taxon>
        <taxon>Platanthera</taxon>
    </lineage>
</organism>
<accession>A0AAP0C162</accession>
<keyword evidence="3" id="KW-1185">Reference proteome</keyword>
<evidence type="ECO:0000313" key="3">
    <source>
        <dbReference type="Proteomes" id="UP001418222"/>
    </source>
</evidence>
<sequence>MSELIFQPYVLFCFSAIFSRLAKDEQIYVPATRDHINEYSESGLRTMVIAYCMVIEEEFNIWYEEFSKASNSVSYNRDEMVDAAAEKIERDLILLGATAVEDRLQKGDYGRSRGRSTWNVPLPHPGDRMQVKLVDIGLAAPATTLTSAGRPPPALDHQAWPATSTPLCPAGQHLLQPPSLQTELLHPATSPPGRSSSTS</sequence>
<dbReference type="Gene3D" id="3.40.1110.10">
    <property type="entry name" value="Calcium-transporting ATPase, cytoplasmic domain N"/>
    <property type="match status" value="1"/>
</dbReference>